<accession>E6U8B8</accession>
<name>E6U8B8_ETHHY</name>
<dbReference type="RefSeq" id="WP_013486580.1">
    <property type="nucleotide sequence ID" value="NC_014828.1"/>
</dbReference>
<evidence type="ECO:0000313" key="2">
    <source>
        <dbReference type="Proteomes" id="UP000001551"/>
    </source>
</evidence>
<dbReference type="eggNOG" id="COG0789">
    <property type="taxonomic scope" value="Bacteria"/>
</dbReference>
<dbReference type="STRING" id="663278.Ethha_2745"/>
<dbReference type="EMBL" id="CP002400">
    <property type="protein sequence ID" value="ADU28237.1"/>
    <property type="molecule type" value="Genomic_DNA"/>
</dbReference>
<dbReference type="AlphaFoldDB" id="E6U8B8"/>
<proteinExistence type="predicted"/>
<evidence type="ECO:0008006" key="3">
    <source>
        <dbReference type="Google" id="ProtNLM"/>
    </source>
</evidence>
<keyword evidence="2" id="KW-1185">Reference proteome</keyword>
<dbReference type="Pfam" id="PF13171">
    <property type="entry name" value="DUF4004"/>
    <property type="match status" value="1"/>
</dbReference>
<evidence type="ECO:0000313" key="1">
    <source>
        <dbReference type="EMBL" id="ADU28237.1"/>
    </source>
</evidence>
<sequence>MEEDMISKKDLLALTGISYGQLYRWKRMGLIPEDWFVRRATYTGQETFFPREKILARLEKILKMKDGASLQELADLFSPSPDQVRLTAGQACARGVAPAAVFEVFASYHETPPAPEILFDFDTLLFVRVLGQLLKQIGVEEGRALYALFCAQYPAFRGAPCELVAVRKLGVCIGFLVRAPFEAAFEEGAQVLARIDLAAQCQELKLLLL</sequence>
<dbReference type="HOGENOM" id="CLU_102097_0_0_9"/>
<dbReference type="KEGG" id="eha:Ethha_2745"/>
<protein>
    <recommendedName>
        <fullName evidence="3">DUF4004 domain-containing protein</fullName>
    </recommendedName>
</protein>
<dbReference type="InterPro" id="IPR025063">
    <property type="entry name" value="DUF4004"/>
</dbReference>
<gene>
    <name evidence="1" type="ordered locus">Ethha_2745</name>
</gene>
<reference evidence="1 2" key="1">
    <citation type="submission" date="2010-12" db="EMBL/GenBank/DDBJ databases">
        <title>Complete sequence of Ethanoligenens harbinense YUAN-3.</title>
        <authorList>
            <person name="Lucas S."/>
            <person name="Copeland A."/>
            <person name="Lapidus A."/>
            <person name="Cheng J.-F."/>
            <person name="Bruce D."/>
            <person name="Goodwin L."/>
            <person name="Pitluck S."/>
            <person name="Chertkov O."/>
            <person name="Misra M."/>
            <person name="Detter J.C."/>
            <person name="Han C."/>
            <person name="Tapia R."/>
            <person name="Land M."/>
            <person name="Hauser L."/>
            <person name="Jeffries C."/>
            <person name="Kyrpides N."/>
            <person name="Ivanova N."/>
            <person name="Mikhailova N."/>
            <person name="Wang A."/>
            <person name="Mouttaki H."/>
            <person name="He Z."/>
            <person name="Zhou J."/>
            <person name="Hemme C.L."/>
            <person name="Woyke T."/>
        </authorList>
    </citation>
    <scope>NUCLEOTIDE SEQUENCE [LARGE SCALE GENOMIC DNA]</scope>
    <source>
        <strain evidence="2">DSM 18485 / JCM 12961 / CGMCC 1.5033 / YUAN-3</strain>
    </source>
</reference>
<dbReference type="Proteomes" id="UP000001551">
    <property type="component" value="Chromosome"/>
</dbReference>
<organism evidence="1 2">
    <name type="scientific">Ethanoligenens harbinense (strain DSM 18485 / JCM 12961 / CGMCC 1.5033 / YUAN-3)</name>
    <dbReference type="NCBI Taxonomy" id="663278"/>
    <lineage>
        <taxon>Bacteria</taxon>
        <taxon>Bacillati</taxon>
        <taxon>Bacillota</taxon>
        <taxon>Clostridia</taxon>
        <taxon>Eubacteriales</taxon>
        <taxon>Oscillospiraceae</taxon>
        <taxon>Ethanoligenens</taxon>
    </lineage>
</organism>